<keyword evidence="2" id="KW-0444">Lipid biosynthesis</keyword>
<keyword evidence="8" id="KW-0511">Multifunctional enzyme</keyword>
<evidence type="ECO:0000256" key="3">
    <source>
        <dbReference type="ARBA" id="ARBA00022832"/>
    </source>
</evidence>
<keyword evidence="6" id="KW-0443">Lipid metabolism</keyword>
<sequence length="74" mass="8143">MEFSGRLKDGTRLMGILPAQALATSVVVNREYAWGVPDNWSLADAATVPIVYSTAYYALVMRGRIRRGDKVAIL</sequence>
<keyword evidence="11" id="KW-1185">Reference proteome</keyword>
<keyword evidence="9" id="KW-1133">Transmembrane helix</keyword>
<evidence type="ECO:0000313" key="12">
    <source>
        <dbReference type="WBParaSite" id="GPUH_0000682701-mRNA-1"/>
    </source>
</evidence>
<organism evidence="12">
    <name type="scientific">Gongylonema pulchrum</name>
    <dbReference type="NCBI Taxonomy" id="637853"/>
    <lineage>
        <taxon>Eukaryota</taxon>
        <taxon>Metazoa</taxon>
        <taxon>Ecdysozoa</taxon>
        <taxon>Nematoda</taxon>
        <taxon>Chromadorea</taxon>
        <taxon>Rhabditida</taxon>
        <taxon>Spirurina</taxon>
        <taxon>Spiruromorpha</taxon>
        <taxon>Spiruroidea</taxon>
        <taxon>Gongylonematidae</taxon>
        <taxon>Gongylonema</taxon>
    </lineage>
</organism>
<dbReference type="OrthoDB" id="6504497at2759"/>
<dbReference type="InterPro" id="IPR050091">
    <property type="entry name" value="PKS_NRPS_Biosynth_Enz"/>
</dbReference>
<evidence type="ECO:0000256" key="8">
    <source>
        <dbReference type="ARBA" id="ARBA00023268"/>
    </source>
</evidence>
<dbReference type="GO" id="GO:0004312">
    <property type="term" value="F:fatty acid synthase activity"/>
    <property type="evidence" value="ECO:0007669"/>
    <property type="project" value="TreeGrafter"/>
</dbReference>
<evidence type="ECO:0000256" key="4">
    <source>
        <dbReference type="ARBA" id="ARBA00022857"/>
    </source>
</evidence>
<evidence type="ECO:0000256" key="6">
    <source>
        <dbReference type="ARBA" id="ARBA00023098"/>
    </source>
</evidence>
<keyword evidence="9" id="KW-0812">Transmembrane</keyword>
<evidence type="ECO:0000313" key="11">
    <source>
        <dbReference type="Proteomes" id="UP000271098"/>
    </source>
</evidence>
<dbReference type="EMBL" id="UYRT01016699">
    <property type="protein sequence ID" value="VDK56225.1"/>
    <property type="molecule type" value="Genomic_DNA"/>
</dbReference>
<dbReference type="InterPro" id="IPR011032">
    <property type="entry name" value="GroES-like_sf"/>
</dbReference>
<evidence type="ECO:0000256" key="1">
    <source>
        <dbReference type="ARBA" id="ARBA00022450"/>
    </source>
</evidence>
<keyword evidence="5" id="KW-0560">Oxidoreductase</keyword>
<dbReference type="Proteomes" id="UP000271098">
    <property type="component" value="Unassembled WGS sequence"/>
</dbReference>
<evidence type="ECO:0000256" key="2">
    <source>
        <dbReference type="ARBA" id="ARBA00022516"/>
    </source>
</evidence>
<keyword evidence="9" id="KW-0472">Membrane</keyword>
<reference evidence="10 11" key="2">
    <citation type="submission" date="2018-11" db="EMBL/GenBank/DDBJ databases">
        <authorList>
            <consortium name="Pathogen Informatics"/>
        </authorList>
    </citation>
    <scope>NUCLEOTIDE SEQUENCE [LARGE SCALE GENOMIC DNA]</scope>
</reference>
<keyword evidence="7" id="KW-0275">Fatty acid biosynthesis</keyword>
<feature type="transmembrane region" description="Helical" evidence="9">
    <location>
        <begin position="40"/>
        <end position="60"/>
    </location>
</feature>
<dbReference type="GO" id="GO:0016491">
    <property type="term" value="F:oxidoreductase activity"/>
    <property type="evidence" value="ECO:0007669"/>
    <property type="project" value="UniProtKB-KW"/>
</dbReference>
<reference evidence="12" key="1">
    <citation type="submission" date="2016-06" db="UniProtKB">
        <authorList>
            <consortium name="WormBaseParasite"/>
        </authorList>
    </citation>
    <scope>IDENTIFICATION</scope>
</reference>
<evidence type="ECO:0000313" key="10">
    <source>
        <dbReference type="EMBL" id="VDK56225.1"/>
    </source>
</evidence>
<evidence type="ECO:0000256" key="9">
    <source>
        <dbReference type="SAM" id="Phobius"/>
    </source>
</evidence>
<gene>
    <name evidence="10" type="ORF">GPUH_LOCUS6817</name>
</gene>
<dbReference type="PANTHER" id="PTHR43775:SF7">
    <property type="entry name" value="FATTY ACID SYNTHASE"/>
    <property type="match status" value="1"/>
</dbReference>
<protein>
    <submittedName>
        <fullName evidence="12">AMP-binding domain-containing protein</fullName>
    </submittedName>
</protein>
<dbReference type="SUPFAM" id="SSF50129">
    <property type="entry name" value="GroES-like"/>
    <property type="match status" value="1"/>
</dbReference>
<dbReference type="WBParaSite" id="GPUH_0000682701-mRNA-1">
    <property type="protein sequence ID" value="GPUH_0000682701-mRNA-1"/>
    <property type="gene ID" value="GPUH_0000682701"/>
</dbReference>
<dbReference type="PANTHER" id="PTHR43775">
    <property type="entry name" value="FATTY ACID SYNTHASE"/>
    <property type="match status" value="1"/>
</dbReference>
<dbReference type="Gene3D" id="3.90.180.10">
    <property type="entry name" value="Medium-chain alcohol dehydrogenases, catalytic domain"/>
    <property type="match status" value="1"/>
</dbReference>
<dbReference type="GO" id="GO:0006633">
    <property type="term" value="P:fatty acid biosynthetic process"/>
    <property type="evidence" value="ECO:0007669"/>
    <property type="project" value="UniProtKB-KW"/>
</dbReference>
<keyword evidence="1" id="KW-0596">Phosphopantetheine</keyword>
<evidence type="ECO:0000256" key="5">
    <source>
        <dbReference type="ARBA" id="ARBA00023002"/>
    </source>
</evidence>
<dbReference type="AlphaFoldDB" id="A0A183DDM7"/>
<evidence type="ECO:0000256" key="7">
    <source>
        <dbReference type="ARBA" id="ARBA00023160"/>
    </source>
</evidence>
<accession>A0A183DDM7</accession>
<keyword evidence="4" id="KW-0521">NADP</keyword>
<keyword evidence="3" id="KW-0276">Fatty acid metabolism</keyword>
<proteinExistence type="predicted"/>
<name>A0A183DDM7_9BILA</name>